<gene>
    <name evidence="11" type="primary">8230048</name>
    <name evidence="10" type="ORF">Phum_PHUM230750</name>
</gene>
<dbReference type="GO" id="GO:0000977">
    <property type="term" value="F:RNA polymerase II transcription regulatory region sequence-specific DNA binding"/>
    <property type="evidence" value="ECO:0007669"/>
    <property type="project" value="TreeGrafter"/>
</dbReference>
<evidence type="ECO:0000256" key="4">
    <source>
        <dbReference type="ARBA" id="ARBA00023155"/>
    </source>
</evidence>
<evidence type="ECO:0000313" key="10">
    <source>
        <dbReference type="EMBL" id="EEB13259.1"/>
    </source>
</evidence>
<keyword evidence="4 6" id="KW-0371">Homeobox</keyword>
<dbReference type="InterPro" id="IPR050649">
    <property type="entry name" value="Paired_Homeobox_TFs"/>
</dbReference>
<dbReference type="GO" id="GO:0005634">
    <property type="term" value="C:nucleus"/>
    <property type="evidence" value="ECO:0007669"/>
    <property type="project" value="UniProtKB-SubCell"/>
</dbReference>
<dbReference type="FunFam" id="1.10.10.60:FF:000138">
    <property type="entry name" value="Homeobox protein prophet of Pit-1"/>
    <property type="match status" value="1"/>
</dbReference>
<evidence type="ECO:0000313" key="12">
    <source>
        <dbReference type="Proteomes" id="UP000009046"/>
    </source>
</evidence>
<dbReference type="EMBL" id="DS235201">
    <property type="protein sequence ID" value="EEB13259.1"/>
    <property type="molecule type" value="Genomic_DNA"/>
</dbReference>
<reference evidence="11" key="3">
    <citation type="submission" date="2021-02" db="UniProtKB">
        <authorList>
            <consortium name="EnsemblMetazoa"/>
        </authorList>
    </citation>
    <scope>IDENTIFICATION</scope>
    <source>
        <strain evidence="11">USDA</strain>
    </source>
</reference>
<dbReference type="CTD" id="8230048"/>
<dbReference type="PROSITE" id="PS00027">
    <property type="entry name" value="HOMEOBOX_1"/>
    <property type="match status" value="1"/>
</dbReference>
<dbReference type="RefSeq" id="XP_002425997.1">
    <property type="nucleotide sequence ID" value="XM_002425952.1"/>
</dbReference>
<keyword evidence="5 6" id="KW-0539">Nucleus</keyword>
<comment type="similarity">
    <text evidence="2">Belongs to the paired homeobox family.</text>
</comment>
<keyword evidence="3 6" id="KW-0238">DNA-binding</keyword>
<dbReference type="OrthoDB" id="6159439at2759"/>
<dbReference type="InterPro" id="IPR001356">
    <property type="entry name" value="HD"/>
</dbReference>
<dbReference type="CDD" id="cd00086">
    <property type="entry name" value="homeodomain"/>
    <property type="match status" value="1"/>
</dbReference>
<dbReference type="EnsemblMetazoa" id="PHUM230750-RA">
    <property type="protein sequence ID" value="PHUM230750-PA"/>
    <property type="gene ID" value="PHUM230750"/>
</dbReference>
<evidence type="ECO:0000259" key="9">
    <source>
        <dbReference type="PROSITE" id="PS50071"/>
    </source>
</evidence>
<dbReference type="SUPFAM" id="SSF46689">
    <property type="entry name" value="Homeodomain-like"/>
    <property type="match status" value="1"/>
</dbReference>
<evidence type="ECO:0000256" key="7">
    <source>
        <dbReference type="RuleBase" id="RU000682"/>
    </source>
</evidence>
<dbReference type="PROSITE" id="PS50071">
    <property type="entry name" value="HOMEOBOX_2"/>
    <property type="match status" value="1"/>
</dbReference>
<evidence type="ECO:0000256" key="2">
    <source>
        <dbReference type="ARBA" id="ARBA00005733"/>
    </source>
</evidence>
<dbReference type="HOGENOM" id="CLU_044912_0_0_1"/>
<reference evidence="10" key="1">
    <citation type="submission" date="2007-04" db="EMBL/GenBank/DDBJ databases">
        <title>Annotation of Pediculus humanus corporis strain USDA.</title>
        <authorList>
            <person name="Kirkness E."/>
            <person name="Hannick L."/>
            <person name="Hass B."/>
            <person name="Bruggner R."/>
            <person name="Lawson D."/>
            <person name="Bidwell S."/>
            <person name="Joardar V."/>
            <person name="Caler E."/>
            <person name="Walenz B."/>
            <person name="Inman J."/>
            <person name="Schobel S."/>
            <person name="Galinsky K."/>
            <person name="Amedeo P."/>
            <person name="Strausberg R."/>
        </authorList>
    </citation>
    <scope>NUCLEOTIDE SEQUENCE</scope>
    <source>
        <strain evidence="10">USDA</strain>
    </source>
</reference>
<evidence type="ECO:0000256" key="5">
    <source>
        <dbReference type="ARBA" id="ARBA00023242"/>
    </source>
</evidence>
<proteinExistence type="inferred from homology"/>
<dbReference type="STRING" id="121224.E0VIQ3"/>
<feature type="compositionally biased region" description="Polar residues" evidence="8">
    <location>
        <begin position="33"/>
        <end position="44"/>
    </location>
</feature>
<dbReference type="OMA" id="MNNSHPG"/>
<dbReference type="eggNOG" id="KOG0490">
    <property type="taxonomic scope" value="Eukaryota"/>
</dbReference>
<dbReference type="EMBL" id="AAZO01002679">
    <property type="status" value="NOT_ANNOTATED_CDS"/>
    <property type="molecule type" value="Genomic_DNA"/>
</dbReference>
<feature type="compositionally biased region" description="Low complexity" evidence="8">
    <location>
        <begin position="56"/>
        <end position="71"/>
    </location>
</feature>
<dbReference type="EMBL" id="AAZO01002680">
    <property type="status" value="NOT_ANNOTATED_CDS"/>
    <property type="molecule type" value="Genomic_DNA"/>
</dbReference>
<dbReference type="VEuPathDB" id="VectorBase:PHUM230750"/>
<feature type="domain" description="Homeobox" evidence="9">
    <location>
        <begin position="306"/>
        <end position="366"/>
    </location>
</feature>
<dbReference type="InterPro" id="IPR017970">
    <property type="entry name" value="Homeobox_CS"/>
</dbReference>
<comment type="subcellular location">
    <subcellularLocation>
        <location evidence="1 6 7">Nucleus</location>
    </subcellularLocation>
</comment>
<dbReference type="InParanoid" id="E0VIQ3"/>
<dbReference type="GO" id="GO:0007399">
    <property type="term" value="P:nervous system development"/>
    <property type="evidence" value="ECO:0007669"/>
    <property type="project" value="UniProtKB-ARBA"/>
</dbReference>
<dbReference type="KEGG" id="phu:Phum_PHUM230750"/>
<evidence type="ECO:0000313" key="11">
    <source>
        <dbReference type="EnsemblMetazoa" id="PHUM230750-PA"/>
    </source>
</evidence>
<evidence type="ECO:0000256" key="6">
    <source>
        <dbReference type="PROSITE-ProRule" id="PRU00108"/>
    </source>
</evidence>
<dbReference type="GO" id="GO:0000981">
    <property type="term" value="F:DNA-binding transcription factor activity, RNA polymerase II-specific"/>
    <property type="evidence" value="ECO:0007669"/>
    <property type="project" value="InterPro"/>
</dbReference>
<feature type="compositionally biased region" description="Basic and acidic residues" evidence="8">
    <location>
        <begin position="262"/>
        <end position="277"/>
    </location>
</feature>
<evidence type="ECO:0000256" key="1">
    <source>
        <dbReference type="ARBA" id="ARBA00004123"/>
    </source>
</evidence>
<feature type="region of interest" description="Disordered" evidence="8">
    <location>
        <begin position="29"/>
        <end position="77"/>
    </location>
</feature>
<dbReference type="Proteomes" id="UP000009046">
    <property type="component" value="Unassembled WGS sequence"/>
</dbReference>
<feature type="DNA-binding region" description="Homeobox" evidence="6">
    <location>
        <begin position="308"/>
        <end position="367"/>
    </location>
</feature>
<evidence type="ECO:0000256" key="8">
    <source>
        <dbReference type="SAM" id="MobiDB-lite"/>
    </source>
</evidence>
<feature type="region of interest" description="Disordered" evidence="8">
    <location>
        <begin position="232"/>
        <end position="286"/>
    </location>
</feature>
<dbReference type="Gene3D" id="1.10.10.60">
    <property type="entry name" value="Homeodomain-like"/>
    <property type="match status" value="1"/>
</dbReference>
<dbReference type="AlphaFoldDB" id="E0VIQ3"/>
<protein>
    <submittedName>
        <fullName evidence="10 11">Ptx1 homeodomain protein, putative</fullName>
    </submittedName>
</protein>
<keyword evidence="12" id="KW-1185">Reference proteome</keyword>
<dbReference type="GeneID" id="8230048"/>
<dbReference type="Pfam" id="PF00046">
    <property type="entry name" value="Homeodomain"/>
    <property type="match status" value="1"/>
</dbReference>
<organism>
    <name type="scientific">Pediculus humanus subsp. corporis</name>
    <name type="common">Body louse</name>
    <dbReference type="NCBI Taxonomy" id="121224"/>
    <lineage>
        <taxon>Eukaryota</taxon>
        <taxon>Metazoa</taxon>
        <taxon>Ecdysozoa</taxon>
        <taxon>Arthropoda</taxon>
        <taxon>Hexapoda</taxon>
        <taxon>Insecta</taxon>
        <taxon>Pterygota</taxon>
        <taxon>Neoptera</taxon>
        <taxon>Paraneoptera</taxon>
        <taxon>Psocodea</taxon>
        <taxon>Troctomorpha</taxon>
        <taxon>Phthiraptera</taxon>
        <taxon>Anoplura</taxon>
        <taxon>Pediculidae</taxon>
        <taxon>Pediculus</taxon>
    </lineage>
</organism>
<accession>E0VIQ3</accession>
<dbReference type="PANTHER" id="PTHR24329:SF520">
    <property type="entry name" value="ALX HOMEOBOX PROTEIN 1-LIKE PROTEIN"/>
    <property type="match status" value="1"/>
</dbReference>
<reference evidence="10" key="2">
    <citation type="submission" date="2007-04" db="EMBL/GenBank/DDBJ databases">
        <title>The genome of the human body louse.</title>
        <authorList>
            <consortium name="The Human Body Louse Genome Consortium"/>
            <person name="Kirkness E."/>
            <person name="Walenz B."/>
            <person name="Hass B."/>
            <person name="Bruggner R."/>
            <person name="Strausberg R."/>
        </authorList>
    </citation>
    <scope>NUCLEOTIDE SEQUENCE</scope>
    <source>
        <strain evidence="10">USDA</strain>
    </source>
</reference>
<evidence type="ECO:0000256" key="3">
    <source>
        <dbReference type="ARBA" id="ARBA00023125"/>
    </source>
</evidence>
<sequence length="480" mass="51479">MFKTGSCAETKIFGLIVDFKERNCLGGIGASGGNSNPPQTSSGPQGEALTPTPIESNSLSSNSNPQSPISSNHHHHHHHQQFNIFPAIFSRQLNFASNCSGSGVLGHTPGILGHNSGVLGNGLSHGSSVLSVGNSTSVLGGNTGVLGHNSSVLAHGNTSHTQKLMDELRPNLVGGLLGVAGLVDDVPHHHASHHERSLSLDIKPLHRSGKCSTGSSASEDFSALYGALPTSGSIGSSGGENQGHHHTPTHTPPNVGSIGRNLGDHSSNEGAFKKLKPEPGLTVSSSPVTTAIHAGHTPTTASCPTPARRRHRTTFTQEQLAELEAAFAKSHYPDIYCREELARTTKLNEARIQVWFQNRRAKYRKQEKQLQKALTPVLPTCNGTMMRNIYPTGNRGYQPYHHHNSINSINRYPQMAGSSYPGMAQPFSMTHGPTNMSAGMRQEGMSMNPEDEWYNKSLSALRMNSSHHPNLAAPMLQYQT</sequence>
<name>E0VIQ3_PEDHC</name>
<dbReference type="SMART" id="SM00389">
    <property type="entry name" value="HOX"/>
    <property type="match status" value="1"/>
</dbReference>
<dbReference type="PANTHER" id="PTHR24329">
    <property type="entry name" value="HOMEOBOX PROTEIN ARISTALESS"/>
    <property type="match status" value="1"/>
</dbReference>
<dbReference type="InterPro" id="IPR009057">
    <property type="entry name" value="Homeodomain-like_sf"/>
</dbReference>